<proteinExistence type="predicted"/>
<dbReference type="STRING" id="1314773.A0A3N2PNQ3"/>
<reference evidence="4 5" key="1">
    <citation type="journal article" date="2018" name="Mol. Ecol.">
        <title>The obligate alkalophilic soda-lake fungus Sodiomyces alkalinus has shifted to a protein diet.</title>
        <authorList>
            <person name="Grum-Grzhimaylo A.A."/>
            <person name="Falkoski D.L."/>
            <person name="van den Heuvel J."/>
            <person name="Valero-Jimenez C.A."/>
            <person name="Min B."/>
            <person name="Choi I.G."/>
            <person name="Lipzen A."/>
            <person name="Daum C.G."/>
            <person name="Aanen D.K."/>
            <person name="Tsang A."/>
            <person name="Henrissat B."/>
            <person name="Bilanenko E.N."/>
            <person name="de Vries R.P."/>
            <person name="van Kan J.A.L."/>
            <person name="Grigoriev I.V."/>
            <person name="Debets A.J.M."/>
        </authorList>
    </citation>
    <scope>NUCLEOTIDE SEQUENCE [LARGE SCALE GENOMIC DNA]</scope>
    <source>
        <strain evidence="4 5">F11</strain>
    </source>
</reference>
<evidence type="ECO:0000256" key="1">
    <source>
        <dbReference type="ARBA" id="ARBA00022679"/>
    </source>
</evidence>
<feature type="region of interest" description="Disordered" evidence="2">
    <location>
        <begin position="1"/>
        <end position="23"/>
    </location>
</feature>
<accession>A0A3N2PNQ3</accession>
<evidence type="ECO:0000313" key="5">
    <source>
        <dbReference type="Proteomes" id="UP000272025"/>
    </source>
</evidence>
<feature type="compositionally biased region" description="Basic and acidic residues" evidence="2">
    <location>
        <begin position="1"/>
        <end position="17"/>
    </location>
</feature>
<sequence>MRNNRKDIPVAREKDRVSPPQTKTKTMDFRLPAWSQAAPPSSLSAVLCFPYHETGWQGKARTIQHIQSAIRRLETKQPLLTCRVFRDARMGGTETRIRFLQDHTIPFSELKVEHLGPYVPRCYRLLQARGFPQRLFVNDRVMAEQETRTEEDGWSNVLRIEYTFVEGGFLLWIHLHRTVADEDCLGRVINWLAAETQPRELEADPGMAVNFLYPPLTTERNATSITARGMSAAHDLYPCPEYSLQVLPSPDIAGISTPYNGTTFDAEPCVGVIFVFETEKLRTLSTLIGRQVSPTATHIPLYTFLAATAWAHITRARFAQELGDGPIPPWSRAATIATPVCWRYRVLDPDAGDVHFGNTLAWPIATLPAEMVLGFDDPSRGQVPHVVQLMKAISTSVRSVDENFVESRTKFLEKAVEGGRGIGLTVFPDCATDLVFGSWRFVGAEAKWDIPGVPVSRAERVRRVGPRFMAGEALILPEREGAGELELLVSLPRGSMQRLMMDRSWMGAVCRVVE</sequence>
<dbReference type="Pfam" id="PF22664">
    <property type="entry name" value="TRI-like_N"/>
    <property type="match status" value="1"/>
</dbReference>
<keyword evidence="1" id="KW-0808">Transferase</keyword>
<dbReference type="Proteomes" id="UP000272025">
    <property type="component" value="Unassembled WGS sequence"/>
</dbReference>
<dbReference type="InterPro" id="IPR054710">
    <property type="entry name" value="Tri101-like_N"/>
</dbReference>
<organism evidence="4 5">
    <name type="scientific">Sodiomyces alkalinus (strain CBS 110278 / VKM F-3762 / F11)</name>
    <name type="common">Alkaliphilic filamentous fungus</name>
    <dbReference type="NCBI Taxonomy" id="1314773"/>
    <lineage>
        <taxon>Eukaryota</taxon>
        <taxon>Fungi</taxon>
        <taxon>Dikarya</taxon>
        <taxon>Ascomycota</taxon>
        <taxon>Pezizomycotina</taxon>
        <taxon>Sordariomycetes</taxon>
        <taxon>Hypocreomycetidae</taxon>
        <taxon>Glomerellales</taxon>
        <taxon>Plectosphaerellaceae</taxon>
        <taxon>Sodiomyces</taxon>
    </lineage>
</organism>
<dbReference type="GeneID" id="39583983"/>
<evidence type="ECO:0000313" key="4">
    <source>
        <dbReference type="EMBL" id="ROT36132.1"/>
    </source>
</evidence>
<protein>
    <recommendedName>
        <fullName evidence="3">Trichothecene 3-O-acetyltransferase-like N-terminal domain-containing protein</fullName>
    </recommendedName>
</protein>
<gene>
    <name evidence="4" type="ORF">SODALDRAFT_58421</name>
</gene>
<dbReference type="AlphaFoldDB" id="A0A3N2PNQ3"/>
<dbReference type="RefSeq" id="XP_028463938.1">
    <property type="nucleotide sequence ID" value="XM_028615506.1"/>
</dbReference>
<dbReference type="EMBL" id="ML119060">
    <property type="protein sequence ID" value="ROT36132.1"/>
    <property type="molecule type" value="Genomic_DNA"/>
</dbReference>
<dbReference type="GO" id="GO:0016740">
    <property type="term" value="F:transferase activity"/>
    <property type="evidence" value="ECO:0007669"/>
    <property type="project" value="UniProtKB-KW"/>
</dbReference>
<feature type="domain" description="Trichothecene 3-O-acetyltransferase-like N-terminal" evidence="3">
    <location>
        <begin position="47"/>
        <end position="193"/>
    </location>
</feature>
<keyword evidence="5" id="KW-1185">Reference proteome</keyword>
<dbReference type="Gene3D" id="3.30.559.10">
    <property type="entry name" value="Chloramphenicol acetyltransferase-like domain"/>
    <property type="match status" value="2"/>
</dbReference>
<dbReference type="OrthoDB" id="1862401at2759"/>
<dbReference type="InterPro" id="IPR023213">
    <property type="entry name" value="CAT-like_dom_sf"/>
</dbReference>
<evidence type="ECO:0000259" key="3">
    <source>
        <dbReference type="Pfam" id="PF22664"/>
    </source>
</evidence>
<evidence type="ECO:0000256" key="2">
    <source>
        <dbReference type="SAM" id="MobiDB-lite"/>
    </source>
</evidence>
<name>A0A3N2PNQ3_SODAK</name>